<reference evidence="2" key="1">
    <citation type="journal article" date="2014" name="Sci. Data">
        <title>Genomes of diverse isolates of the marine cyanobacterium Prochlorococcus.</title>
        <authorList>
            <person name="Biller S."/>
            <person name="Berube P."/>
            <person name="Thompson J."/>
            <person name="Kelly L."/>
            <person name="Roggensack S."/>
            <person name="Awad L."/>
            <person name="Roache-Johnson K."/>
            <person name="Ding H."/>
            <person name="Giovannoni S.J."/>
            <person name="Moore L.R."/>
            <person name="Chisholm S.W."/>
        </authorList>
    </citation>
    <scope>NUCLEOTIDE SEQUENCE [LARGE SCALE GENOMIC DNA]</scope>
    <source>
        <strain evidence="2">PAC1</strain>
    </source>
</reference>
<protein>
    <recommendedName>
        <fullName evidence="3">DUF3303 domain-containing protein</fullName>
    </recommendedName>
</protein>
<dbReference type="AlphaFoldDB" id="A0A0A2C111"/>
<dbReference type="EMBL" id="JNAX01000014">
    <property type="protein sequence ID" value="KGG20003.1"/>
    <property type="molecule type" value="Genomic_DNA"/>
</dbReference>
<dbReference type="Pfam" id="PF11746">
    <property type="entry name" value="DUF3303"/>
    <property type="match status" value="1"/>
</dbReference>
<name>A0A0A2C111_PROMR</name>
<evidence type="ECO:0000313" key="1">
    <source>
        <dbReference type="EMBL" id="KGG20003.1"/>
    </source>
</evidence>
<sequence>MQLYIVTWKFESSEDQNYSSEAFVDYVESGKSEDLIDGYERITWAHTPQDGTGVIICRASSASILFKVFGSWREKFGMIWEYKPALTTEEFVRLIKEK</sequence>
<gene>
    <name evidence="1" type="ORF">EV03_1467</name>
</gene>
<evidence type="ECO:0008006" key="3">
    <source>
        <dbReference type="Google" id="ProtNLM"/>
    </source>
</evidence>
<comment type="caution">
    <text evidence="1">The sequence shown here is derived from an EMBL/GenBank/DDBJ whole genome shotgun (WGS) entry which is preliminary data.</text>
</comment>
<organism evidence="1 2">
    <name type="scientific">Prochlorococcus marinus str. PAC1</name>
    <dbReference type="NCBI Taxonomy" id="59924"/>
    <lineage>
        <taxon>Bacteria</taxon>
        <taxon>Bacillati</taxon>
        <taxon>Cyanobacteriota</taxon>
        <taxon>Cyanophyceae</taxon>
        <taxon>Synechococcales</taxon>
        <taxon>Prochlorococcaceae</taxon>
        <taxon>Prochlorococcus</taxon>
    </lineage>
</organism>
<dbReference type="InterPro" id="IPR021734">
    <property type="entry name" value="DUF3303"/>
</dbReference>
<dbReference type="Proteomes" id="UP000030392">
    <property type="component" value="Unassembled WGS sequence"/>
</dbReference>
<dbReference type="RefSeq" id="WP_036906521.1">
    <property type="nucleotide sequence ID" value="NZ_CP138967.1"/>
</dbReference>
<accession>A0A0A2C111</accession>
<proteinExistence type="predicted"/>
<evidence type="ECO:0000313" key="2">
    <source>
        <dbReference type="Proteomes" id="UP000030392"/>
    </source>
</evidence>